<keyword evidence="4" id="KW-1134">Transmembrane beta strand</keyword>
<evidence type="ECO:0000256" key="9">
    <source>
        <dbReference type="ARBA" id="ARBA00023237"/>
    </source>
</evidence>
<evidence type="ECO:0000256" key="5">
    <source>
        <dbReference type="ARBA" id="ARBA00022692"/>
    </source>
</evidence>
<dbReference type="Pfam" id="PF21305">
    <property type="entry name" value="type_II_gspD_N0"/>
    <property type="match status" value="1"/>
</dbReference>
<organism evidence="16 17">
    <name type="scientific">Stenotrophomonas terrae</name>
    <dbReference type="NCBI Taxonomy" id="405446"/>
    <lineage>
        <taxon>Bacteria</taxon>
        <taxon>Pseudomonadati</taxon>
        <taxon>Pseudomonadota</taxon>
        <taxon>Gammaproteobacteria</taxon>
        <taxon>Lysobacterales</taxon>
        <taxon>Lysobacteraceae</taxon>
        <taxon>Stenotrophomonas</taxon>
    </lineage>
</organism>
<dbReference type="NCBIfam" id="TIGR02517">
    <property type="entry name" value="type_II_gspD"/>
    <property type="match status" value="1"/>
</dbReference>
<dbReference type="EMBL" id="LDJJ01000009">
    <property type="protein sequence ID" value="KRG71319.1"/>
    <property type="molecule type" value="Genomic_DNA"/>
</dbReference>
<keyword evidence="17" id="KW-1185">Reference proteome</keyword>
<feature type="chain" id="PRO_5006394811" evidence="12">
    <location>
        <begin position="29"/>
        <end position="639"/>
    </location>
</feature>
<dbReference type="InterPro" id="IPR049371">
    <property type="entry name" value="GspD-like_N0"/>
</dbReference>
<evidence type="ECO:0000259" key="14">
    <source>
        <dbReference type="Pfam" id="PF03958"/>
    </source>
</evidence>
<evidence type="ECO:0000256" key="8">
    <source>
        <dbReference type="ARBA" id="ARBA00023136"/>
    </source>
</evidence>
<feature type="domain" description="GspD-like N0" evidence="15">
    <location>
        <begin position="40"/>
        <end position="106"/>
    </location>
</feature>
<feature type="domain" description="NolW-like" evidence="14">
    <location>
        <begin position="197"/>
        <end position="259"/>
    </location>
</feature>
<reference evidence="16 17" key="1">
    <citation type="submission" date="2015-05" db="EMBL/GenBank/DDBJ databases">
        <title>Genome sequencing and analysis of members of genus Stenotrophomonas.</title>
        <authorList>
            <person name="Patil P.P."/>
            <person name="Midha S."/>
            <person name="Patil P.B."/>
        </authorList>
    </citation>
    <scope>NUCLEOTIDE SEQUENCE [LARGE SCALE GENOMIC DNA]</scope>
    <source>
        <strain evidence="16 17">DSM 18941</strain>
    </source>
</reference>
<comment type="subcellular location">
    <subcellularLocation>
        <location evidence="1 10">Cell outer membrane</location>
    </subcellularLocation>
</comment>
<dbReference type="GO" id="GO:0015627">
    <property type="term" value="C:type II protein secretion system complex"/>
    <property type="evidence" value="ECO:0007669"/>
    <property type="project" value="InterPro"/>
</dbReference>
<dbReference type="Pfam" id="PF03958">
    <property type="entry name" value="Secretin_N"/>
    <property type="match status" value="3"/>
</dbReference>
<evidence type="ECO:0000256" key="3">
    <source>
        <dbReference type="ARBA" id="ARBA00022448"/>
    </source>
</evidence>
<keyword evidence="5" id="KW-0812">Transmembrane</keyword>
<dbReference type="OrthoDB" id="9775455at2"/>
<feature type="region of interest" description="Disordered" evidence="11">
    <location>
        <begin position="600"/>
        <end position="639"/>
    </location>
</feature>
<dbReference type="RefSeq" id="WP_057626828.1">
    <property type="nucleotide sequence ID" value="NZ_LDJJ01000009.1"/>
</dbReference>
<feature type="domain" description="NolW-like" evidence="14">
    <location>
        <begin position="264"/>
        <end position="337"/>
    </location>
</feature>
<comment type="similarity">
    <text evidence="2">Belongs to the bacterial secretin family. GSP D subfamily.</text>
</comment>
<dbReference type="InterPro" id="IPR005644">
    <property type="entry name" value="NolW-like"/>
</dbReference>
<dbReference type="PANTHER" id="PTHR30332:SF24">
    <property type="entry name" value="SECRETIN GSPD-RELATED"/>
    <property type="match status" value="1"/>
</dbReference>
<evidence type="ECO:0000259" key="13">
    <source>
        <dbReference type="Pfam" id="PF00263"/>
    </source>
</evidence>
<keyword evidence="3 10" id="KW-0813">Transport</keyword>
<evidence type="ECO:0000256" key="12">
    <source>
        <dbReference type="SAM" id="SignalP"/>
    </source>
</evidence>
<feature type="signal peptide" evidence="12">
    <location>
        <begin position="1"/>
        <end position="28"/>
    </location>
</feature>
<evidence type="ECO:0000256" key="11">
    <source>
        <dbReference type="SAM" id="MobiDB-lite"/>
    </source>
</evidence>
<evidence type="ECO:0000256" key="1">
    <source>
        <dbReference type="ARBA" id="ARBA00004442"/>
    </source>
</evidence>
<dbReference type="GO" id="GO:0015628">
    <property type="term" value="P:protein secretion by the type II secretion system"/>
    <property type="evidence" value="ECO:0007669"/>
    <property type="project" value="InterPro"/>
</dbReference>
<feature type="compositionally biased region" description="Basic and acidic residues" evidence="11">
    <location>
        <begin position="629"/>
        <end position="639"/>
    </location>
</feature>
<keyword evidence="6 12" id="KW-0732">Signal</keyword>
<evidence type="ECO:0000256" key="2">
    <source>
        <dbReference type="ARBA" id="ARBA00006980"/>
    </source>
</evidence>
<evidence type="ECO:0000313" key="17">
    <source>
        <dbReference type="Proteomes" id="UP000051863"/>
    </source>
</evidence>
<dbReference type="InterPro" id="IPR038591">
    <property type="entry name" value="NolW-like_sf"/>
</dbReference>
<dbReference type="Proteomes" id="UP000051863">
    <property type="component" value="Unassembled WGS sequence"/>
</dbReference>
<evidence type="ECO:0000256" key="4">
    <source>
        <dbReference type="ARBA" id="ARBA00022452"/>
    </source>
</evidence>
<dbReference type="Pfam" id="PF00263">
    <property type="entry name" value="Secretin"/>
    <property type="match status" value="1"/>
</dbReference>
<dbReference type="InterPro" id="IPR001775">
    <property type="entry name" value="GspD/PilQ"/>
</dbReference>
<dbReference type="GO" id="GO:0009279">
    <property type="term" value="C:cell outer membrane"/>
    <property type="evidence" value="ECO:0007669"/>
    <property type="project" value="UniProtKB-SubCell"/>
</dbReference>
<dbReference type="Gene3D" id="3.30.1370.120">
    <property type="match status" value="3"/>
</dbReference>
<evidence type="ECO:0000259" key="15">
    <source>
        <dbReference type="Pfam" id="PF21305"/>
    </source>
</evidence>
<comment type="caution">
    <text evidence="16">The sequence shown here is derived from an EMBL/GenBank/DDBJ whole genome shotgun (WGS) entry which is preliminary data.</text>
</comment>
<dbReference type="InterPro" id="IPR013356">
    <property type="entry name" value="T2SS_GspD"/>
</dbReference>
<accession>A0A0R0CYU5</accession>
<dbReference type="PANTHER" id="PTHR30332">
    <property type="entry name" value="PROBABLE GENERAL SECRETION PATHWAY PROTEIN D"/>
    <property type="match status" value="1"/>
</dbReference>
<dbReference type="PRINTS" id="PR00811">
    <property type="entry name" value="BCTERIALGSPD"/>
</dbReference>
<keyword evidence="8" id="KW-0472">Membrane</keyword>
<evidence type="ECO:0000313" key="16">
    <source>
        <dbReference type="EMBL" id="KRG71319.1"/>
    </source>
</evidence>
<proteinExistence type="inferred from homology"/>
<dbReference type="PATRIC" id="fig|405446.3.peg.3838"/>
<keyword evidence="9" id="KW-0998">Cell outer membrane</keyword>
<dbReference type="AlphaFoldDB" id="A0A0R0CYU5"/>
<dbReference type="InterPro" id="IPR050810">
    <property type="entry name" value="Bact_Secretion_Sys_Channel"/>
</dbReference>
<name>A0A0R0CYU5_9GAMM</name>
<evidence type="ECO:0000256" key="10">
    <source>
        <dbReference type="RuleBase" id="RU004004"/>
    </source>
</evidence>
<protein>
    <submittedName>
        <fullName evidence="16">General secretion pathway protein GspD</fullName>
    </submittedName>
</protein>
<evidence type="ECO:0000256" key="6">
    <source>
        <dbReference type="ARBA" id="ARBA00022729"/>
    </source>
</evidence>
<keyword evidence="7" id="KW-0653">Protein transport</keyword>
<feature type="domain" description="NolW-like" evidence="14">
    <location>
        <begin position="131"/>
        <end position="190"/>
    </location>
</feature>
<evidence type="ECO:0000256" key="7">
    <source>
        <dbReference type="ARBA" id="ARBA00022927"/>
    </source>
</evidence>
<dbReference type="InterPro" id="IPR004846">
    <property type="entry name" value="T2SS/T3SS_dom"/>
</dbReference>
<feature type="domain" description="Type II/III secretion system secretin-like" evidence="13">
    <location>
        <begin position="417"/>
        <end position="583"/>
    </location>
</feature>
<sequence>MITFPVRIALHRFMLLATLLLAPLAISAAPASDSPQQWSINMKDTDIRDFIGAVANITGDTLIIDPRVVGEVSVSTQEPMSLPEVRRLFLSVMTIHGFAVIEEDTQTRVVPNDEAHVFADGRGRGPDAIETRVLTVQHSVATELLPMLRPLVPANAHLAAVPTSNSLIISDRRGNIARIEALLRQLDAPKLHGHADYEVQFASVENLQKLLQASLGATSAGSATKVLADTRTNRLLIFGPEQARQRLLELARSLDVDAPRSTTTQVIRLQHGDAKQMAQTLGAIGDSIKQEGDDKQTQTGTLIRADESLNAVVIHAKPEMLQVLTDIVRQLDIPRSQVLVEAAIVEISGDIEDALGVQWALDGGSRSNGVGGVNYNNTGLSIGTLLSSLAAGTTPTSLPSGAILGIGNSNFGALVTALSTNSKNNLLSTPTLLTLDHEPAEILVGQNVPFQTGSYTTTGDGTSNPFTTIQRQDIGVTLKVTPHINQGGTLRLEIEQEISSLAATPSGITLSDVITNKRSIKSTILANDGQVIVLGGLIQDDVTHTRASVPLLGSIPGLGRLFSSTSDTRVKRNLMVFLRPTVILGQSAASDMSERKYLDLRQTPSARGKYANPLPPSPEQLFDRSQGASERDGARTPDR</sequence>
<gene>
    <name evidence="16" type="ORF">ABB27_03470</name>
</gene>